<evidence type="ECO:0000256" key="7">
    <source>
        <dbReference type="ARBA" id="ARBA00022932"/>
    </source>
</evidence>
<dbReference type="Gene3D" id="1.20.1060.10">
    <property type="entry name" value="Taq DNA Polymerase, Chain T, domain 4"/>
    <property type="match status" value="1"/>
</dbReference>
<evidence type="ECO:0000256" key="8">
    <source>
        <dbReference type="ARBA" id="ARBA00023125"/>
    </source>
</evidence>
<dbReference type="SMART" id="SM00474">
    <property type="entry name" value="35EXOc"/>
    <property type="match status" value="1"/>
</dbReference>
<feature type="compositionally biased region" description="Low complexity" evidence="10">
    <location>
        <begin position="982"/>
        <end position="995"/>
    </location>
</feature>
<dbReference type="InterPro" id="IPR001098">
    <property type="entry name" value="DNA-dir_DNA_pol_A_palm_dom"/>
</dbReference>
<evidence type="ECO:0000256" key="3">
    <source>
        <dbReference type="ARBA" id="ARBA00020311"/>
    </source>
</evidence>
<dbReference type="SUPFAM" id="SSF53098">
    <property type="entry name" value="Ribonuclease H-like"/>
    <property type="match status" value="1"/>
</dbReference>
<dbReference type="InterPro" id="IPR043502">
    <property type="entry name" value="DNA/RNA_pol_sf"/>
</dbReference>
<sequence length="1699" mass="178551">MTRTEEAVAAYRARGWCMVPVHRPDLDRGTCSCGRPDCPKPGKHPDARFWPAGSADTEHFAGRNVGVKLGPDSAGLADVDLDCGEAVSVGPYLLPPTGSAFGRGGEITHRLYAATDRTAAFAKLLDPVRSGDEATIVELRWPEWDEAEGRFKNVQTVFPPSLHVSGEALGWARDEAPAGVAGAELNAAVRHVGAAVLIARYARPQERHALVLLVANLVARAGWADDARAVALIAAVFAARNDADKVAKVAAGEGAGAVADARKRLKAGKPMSGLPALRAMLDPALDGRTAVAVVARVKEWLGVPDPPAAHATVSAGPGGGAPGAAGVPLYTPLPPWRPFPAEHLPDPVRAFVATVAAAMRCDPTYVALPALATCAGMIGATRVIRLKKSWHEPAMLWAAVVGDSGTLKTPPYKRAVAPVVAMQAAHLQAHRAAAEAHRAEAREYERLKRRSTGDDPGDPPEPPACPRIYSRDTTVEALAGLLVDNRTRFLIGRDELSGWLSSFNQYKAKGGSDTANWLELHGLGTLCVDRKTGDPKTIFVPDVGVSLCGGIQPGVLRLALTPQHFSAGVPARLLFAYPPKRPKEWTEDDIDEPAETAYHRLVRALAELEPGTDADGAPCPVPLALAPDAKPEWVRFYARFADRQAEADGELAAAFSKLEGYAARLALVHHVCRSVAAGTAAREPVTVDSVRAGIALAEWFTSEAERVYQMLAEEAGEHETRKLIETVTRLAARHGGRVTVPQFQRSNQRRYRTARAAEEALDGLVALGLGRWEPGPTTDRGGRPSRAFVPAAPGCDGTASGVTEPANRASAAPAATTAPDQSYPGKAPGAGEVSYVSSHVTHGHGAPGPAAGPSDAAGAPDDGPSRADGPYVTCDETHETAAPVERGTEPLGAAPRSDNVPTVGPCGSGTRTAANVGTRSPRAGSDVLTDGAGDASYVSPHVTHEVRPGAEGHQAAPAGGTGEPHTQRAPGCSRPARDRSPDVAPGRAGGAAPDRYPNGRAVAPVDRDRPGGSPAGPAGTGASSRDDGPRVTCDETYETSPPVDRGTAPAPAPACDGTADGGAVRLDRPGHTPDATAAPATTSDDQPVRPGEVSYVPSHVTPESGDRCRPAPGAECSPRGFVTRGPVSSHVTPDGRGPQLVSDVAGLEQLTAVVRAAERVGLDLETTGLDHARDRVRLLSLATPSGTFLVDLFALPDPAAALAPLLEAQTAVEVVGQNLGFDLPFLMRLGFVPGRVRDTMLASQVLHAGNRTVGHSLQELVRRHLGLELDKELQAADWSGPLTDAHLEYAARDAELPLGLWEKLAPELAAANLTGTAETELAALPAVAWAARCGVALDRPAWEAVAADTEACAARAREHLDERLPNPGNLFGVTNWNSVDEVTAAFAAAGVALASTGDDALAAVGHPAAALLREYRAASKLAGTYGRAWLRHVSGDGRVYAAWKQVGAGASGRMSCKDPNLQQLPRDPRFRRCFVAPPGRALVKADYSQIELRIAAKITGDRRMLEAYRTGEDLHTTTARTVLGKSDVSKADRQLAKSLNFGLLYGMGARALAGYAAANFGVELTAAEAARHRDAFFRTYPGLRAWHRRVPDGTIQTRTLGGRRRVGVSAFTEKLNTPVQGTGADGLKRALALLWERRAACPDAFPVLLVHDEIVVECAEDRLEKAAAWVRDAMRDGIAPLLDPVPVEVEVIAGRTWAG</sequence>
<feature type="region of interest" description="Disordered" evidence="10">
    <location>
        <begin position="438"/>
        <end position="468"/>
    </location>
</feature>
<evidence type="ECO:0000256" key="5">
    <source>
        <dbReference type="ARBA" id="ARBA00022695"/>
    </source>
</evidence>
<keyword evidence="4" id="KW-0808">Transferase</keyword>
<evidence type="ECO:0000313" key="14">
    <source>
        <dbReference type="Proteomes" id="UP001272242"/>
    </source>
</evidence>
<organism evidence="13 14">
    <name type="scientific">Gemmata algarum</name>
    <dbReference type="NCBI Taxonomy" id="2975278"/>
    <lineage>
        <taxon>Bacteria</taxon>
        <taxon>Pseudomonadati</taxon>
        <taxon>Planctomycetota</taxon>
        <taxon>Planctomycetia</taxon>
        <taxon>Gemmatales</taxon>
        <taxon>Gemmataceae</taxon>
        <taxon>Gemmata</taxon>
    </lineage>
</organism>
<feature type="region of interest" description="Disordered" evidence="10">
    <location>
        <begin position="772"/>
        <end position="1137"/>
    </location>
</feature>
<feature type="domain" description="DNA-directed DNA polymerase family A palm" evidence="12">
    <location>
        <begin position="1467"/>
        <end position="1662"/>
    </location>
</feature>
<keyword evidence="5" id="KW-0548">Nucleotidyltransferase</keyword>
<dbReference type="RefSeq" id="WP_320689598.1">
    <property type="nucleotide sequence ID" value="NZ_JAXBLV010000237.1"/>
</dbReference>
<keyword evidence="7" id="KW-0239">DNA-directed DNA polymerase</keyword>
<dbReference type="Pfam" id="PF00476">
    <property type="entry name" value="DNA_pol_A"/>
    <property type="match status" value="1"/>
</dbReference>
<dbReference type="InterPro" id="IPR036397">
    <property type="entry name" value="RNaseH_sf"/>
</dbReference>
<dbReference type="PANTHER" id="PTHR10133:SF27">
    <property type="entry name" value="DNA POLYMERASE NU"/>
    <property type="match status" value="1"/>
</dbReference>
<evidence type="ECO:0000256" key="6">
    <source>
        <dbReference type="ARBA" id="ARBA00022705"/>
    </source>
</evidence>
<accession>A0ABU5F721</accession>
<keyword evidence="6" id="KW-0235">DNA replication</keyword>
<dbReference type="CDD" id="cd08639">
    <property type="entry name" value="DNA_pol_A_Aquificae_like"/>
    <property type="match status" value="1"/>
</dbReference>
<feature type="domain" description="3'-5' exonuclease" evidence="11">
    <location>
        <begin position="1138"/>
        <end position="1309"/>
    </location>
</feature>
<evidence type="ECO:0000313" key="13">
    <source>
        <dbReference type="EMBL" id="MDY3563391.1"/>
    </source>
</evidence>
<dbReference type="Gene3D" id="1.10.150.20">
    <property type="entry name" value="5' to 3' exonuclease, C-terminal subdomain"/>
    <property type="match status" value="1"/>
</dbReference>
<dbReference type="InterPro" id="IPR012337">
    <property type="entry name" value="RNaseH-like_sf"/>
</dbReference>
<dbReference type="Proteomes" id="UP001272242">
    <property type="component" value="Unassembled WGS sequence"/>
</dbReference>
<gene>
    <name evidence="13" type="ORF">R5W23_004894</name>
</gene>
<comment type="caution">
    <text evidence="13">The sequence shown here is derived from an EMBL/GenBank/DDBJ whole genome shotgun (WGS) entry which is preliminary data.</text>
</comment>
<proteinExistence type="inferred from homology"/>
<dbReference type="Pfam" id="PF13148">
    <property type="entry name" value="DUF3987"/>
    <property type="match status" value="1"/>
</dbReference>
<feature type="compositionally biased region" description="Basic and acidic residues" evidence="10">
    <location>
        <begin position="1024"/>
        <end position="1033"/>
    </location>
</feature>
<dbReference type="EMBL" id="JAXBLV010000237">
    <property type="protein sequence ID" value="MDY3563391.1"/>
    <property type="molecule type" value="Genomic_DNA"/>
</dbReference>
<dbReference type="SMART" id="SM00482">
    <property type="entry name" value="POLAc"/>
    <property type="match status" value="1"/>
</dbReference>
<dbReference type="PROSITE" id="PS00447">
    <property type="entry name" value="DNA_POLYMERASE_A"/>
    <property type="match status" value="1"/>
</dbReference>
<name>A0ABU5F721_9BACT</name>
<dbReference type="PRINTS" id="PR00868">
    <property type="entry name" value="DNAPOLI"/>
</dbReference>
<dbReference type="PANTHER" id="PTHR10133">
    <property type="entry name" value="DNA POLYMERASE I"/>
    <property type="match status" value="1"/>
</dbReference>
<evidence type="ECO:0000256" key="9">
    <source>
        <dbReference type="ARBA" id="ARBA00049244"/>
    </source>
</evidence>
<evidence type="ECO:0000259" key="12">
    <source>
        <dbReference type="SMART" id="SM00482"/>
    </source>
</evidence>
<feature type="compositionally biased region" description="Polar residues" evidence="10">
    <location>
        <begin position="909"/>
        <end position="918"/>
    </location>
</feature>
<protein>
    <recommendedName>
        <fullName evidence="3">DNA polymerase I</fullName>
        <ecNumber evidence="2">2.7.7.7</ecNumber>
    </recommendedName>
</protein>
<comment type="catalytic activity">
    <reaction evidence="9">
        <text>DNA(n) + a 2'-deoxyribonucleoside 5'-triphosphate = DNA(n+1) + diphosphate</text>
        <dbReference type="Rhea" id="RHEA:22508"/>
        <dbReference type="Rhea" id="RHEA-COMP:17339"/>
        <dbReference type="Rhea" id="RHEA-COMP:17340"/>
        <dbReference type="ChEBI" id="CHEBI:33019"/>
        <dbReference type="ChEBI" id="CHEBI:61560"/>
        <dbReference type="ChEBI" id="CHEBI:173112"/>
        <dbReference type="EC" id="2.7.7.7"/>
    </reaction>
</comment>
<feature type="compositionally biased region" description="Low complexity" evidence="10">
    <location>
        <begin position="847"/>
        <end position="870"/>
    </location>
</feature>
<evidence type="ECO:0000256" key="4">
    <source>
        <dbReference type="ARBA" id="ARBA00022679"/>
    </source>
</evidence>
<evidence type="ECO:0000256" key="2">
    <source>
        <dbReference type="ARBA" id="ARBA00012417"/>
    </source>
</evidence>
<dbReference type="InterPro" id="IPR002298">
    <property type="entry name" value="DNA_polymerase_A"/>
</dbReference>
<dbReference type="EC" id="2.7.7.7" evidence="2"/>
<dbReference type="InterPro" id="IPR019760">
    <property type="entry name" value="DNA-dir_DNA_pol_A_CS"/>
</dbReference>
<dbReference type="InterPro" id="IPR002562">
    <property type="entry name" value="3'-5'_exonuclease_dom"/>
</dbReference>
<dbReference type="InterPro" id="IPR025048">
    <property type="entry name" value="DUF3987"/>
</dbReference>
<keyword evidence="8" id="KW-0238">DNA-binding</keyword>
<reference evidence="14" key="1">
    <citation type="journal article" date="2023" name="Mar. Drugs">
        <title>Gemmata algarum, a Novel Planctomycete Isolated from an Algal Mat, Displays Antimicrobial Activity.</title>
        <authorList>
            <person name="Kumar G."/>
            <person name="Kallscheuer N."/>
            <person name="Kashif M."/>
            <person name="Ahamad S."/>
            <person name="Jagadeeshwari U."/>
            <person name="Pannikurungottu S."/>
            <person name="Haufschild T."/>
            <person name="Kabuu M."/>
            <person name="Sasikala C."/>
            <person name="Jogler C."/>
            <person name="Ramana C."/>
        </authorList>
    </citation>
    <scope>NUCLEOTIDE SEQUENCE [LARGE SCALE GENOMIC DNA]</scope>
    <source>
        <strain evidence="14">JC673</strain>
    </source>
</reference>
<comment type="similarity">
    <text evidence="1">Belongs to the DNA polymerase type-A family.</text>
</comment>
<evidence type="ECO:0000256" key="10">
    <source>
        <dbReference type="SAM" id="MobiDB-lite"/>
    </source>
</evidence>
<feature type="compositionally biased region" description="Low complexity" evidence="10">
    <location>
        <begin position="1011"/>
        <end position="1023"/>
    </location>
</feature>
<dbReference type="Gene3D" id="3.30.420.10">
    <property type="entry name" value="Ribonuclease H-like superfamily/Ribonuclease H"/>
    <property type="match status" value="1"/>
</dbReference>
<keyword evidence="14" id="KW-1185">Reference proteome</keyword>
<evidence type="ECO:0000259" key="11">
    <source>
        <dbReference type="SMART" id="SM00474"/>
    </source>
</evidence>
<feature type="compositionally biased region" description="Low complexity" evidence="10">
    <location>
        <begin position="1072"/>
        <end position="1085"/>
    </location>
</feature>
<dbReference type="SUPFAM" id="SSF56672">
    <property type="entry name" value="DNA/RNA polymerases"/>
    <property type="match status" value="1"/>
</dbReference>
<dbReference type="Pfam" id="PF01612">
    <property type="entry name" value="DNA_pol_A_exo1"/>
    <property type="match status" value="1"/>
</dbReference>
<feature type="compositionally biased region" description="Low complexity" evidence="10">
    <location>
        <begin position="803"/>
        <end position="819"/>
    </location>
</feature>
<dbReference type="Gene3D" id="3.30.70.370">
    <property type="match status" value="1"/>
</dbReference>
<evidence type="ECO:0000256" key="1">
    <source>
        <dbReference type="ARBA" id="ARBA00007705"/>
    </source>
</evidence>